<dbReference type="GO" id="GO:0005886">
    <property type="term" value="C:plasma membrane"/>
    <property type="evidence" value="ECO:0007669"/>
    <property type="project" value="UniProtKB-SubCell"/>
</dbReference>
<evidence type="ECO:0000256" key="5">
    <source>
        <dbReference type="ARBA" id="ARBA00023136"/>
    </source>
</evidence>
<evidence type="ECO:0000313" key="9">
    <source>
        <dbReference type="Proteomes" id="UP000222564"/>
    </source>
</evidence>
<gene>
    <name evidence="8" type="ORF">P378_02010</name>
</gene>
<protein>
    <submittedName>
        <fullName evidence="8">PspC family transcriptional regulator</fullName>
    </submittedName>
</protein>
<evidence type="ECO:0000256" key="3">
    <source>
        <dbReference type="ARBA" id="ARBA00022692"/>
    </source>
</evidence>
<dbReference type="Pfam" id="PF04024">
    <property type="entry name" value="PspC"/>
    <property type="match status" value="1"/>
</dbReference>
<evidence type="ECO:0000256" key="6">
    <source>
        <dbReference type="SAM" id="Phobius"/>
    </source>
</evidence>
<reference evidence="8 9" key="1">
    <citation type="submission" date="2013-09" db="EMBL/GenBank/DDBJ databases">
        <title>Biodegradation of hydrocarbons in the deep terrestrial subsurface : characterization of a microbial consortium composed of two Desulfotomaculum species originating from a deep geological formation.</title>
        <authorList>
            <person name="Aullo T."/>
            <person name="Berlendis S."/>
            <person name="Lascourreges J.-F."/>
            <person name="Dessort D."/>
            <person name="Saint-Laurent S."/>
            <person name="Schraauwers B."/>
            <person name="Mas J."/>
            <person name="Magot M."/>
            <person name="Ranchou-Peyruse A."/>
        </authorList>
    </citation>
    <scope>NUCLEOTIDE SEQUENCE [LARGE SCALE GENOMIC DNA]</scope>
    <source>
        <strain evidence="8 9">Bs107</strain>
    </source>
</reference>
<keyword evidence="3 6" id="KW-0812">Transmembrane</keyword>
<evidence type="ECO:0000256" key="2">
    <source>
        <dbReference type="ARBA" id="ARBA00022475"/>
    </source>
</evidence>
<evidence type="ECO:0000256" key="4">
    <source>
        <dbReference type="ARBA" id="ARBA00022989"/>
    </source>
</evidence>
<comment type="caution">
    <text evidence="8">The sequence shown here is derived from an EMBL/GenBank/DDBJ whole genome shotgun (WGS) entry which is preliminary data.</text>
</comment>
<comment type="subcellular location">
    <subcellularLocation>
        <location evidence="1">Cell membrane</location>
        <topology evidence="1">Single-pass membrane protein</topology>
    </subcellularLocation>
</comment>
<sequence>MKRLVRSRSQRMIAGVCGGIAEYLDIDPTAVRVLYAILSVLSAAFPGIIIYLLLVFIIPLE</sequence>
<dbReference type="Proteomes" id="UP000222564">
    <property type="component" value="Unassembled WGS sequence"/>
</dbReference>
<name>A0A2C6MH09_9FIRM</name>
<evidence type="ECO:0000256" key="1">
    <source>
        <dbReference type="ARBA" id="ARBA00004162"/>
    </source>
</evidence>
<keyword evidence="9" id="KW-1185">Reference proteome</keyword>
<evidence type="ECO:0000313" key="8">
    <source>
        <dbReference type="EMBL" id="PHJ39538.1"/>
    </source>
</evidence>
<dbReference type="PANTHER" id="PTHR33885">
    <property type="entry name" value="PHAGE SHOCK PROTEIN C"/>
    <property type="match status" value="1"/>
</dbReference>
<feature type="domain" description="Phage shock protein PspC N-terminal" evidence="7">
    <location>
        <begin position="2"/>
        <end position="61"/>
    </location>
</feature>
<dbReference type="InterPro" id="IPR007168">
    <property type="entry name" value="Phageshock_PspC_N"/>
</dbReference>
<dbReference type="InterPro" id="IPR052027">
    <property type="entry name" value="PspC"/>
</dbReference>
<dbReference type="RefSeq" id="WP_099082070.1">
    <property type="nucleotide sequence ID" value="NZ_AWQQ01000017.1"/>
</dbReference>
<feature type="transmembrane region" description="Helical" evidence="6">
    <location>
        <begin position="33"/>
        <end position="58"/>
    </location>
</feature>
<dbReference type="PANTHER" id="PTHR33885:SF3">
    <property type="entry name" value="PHAGE SHOCK PROTEIN C"/>
    <property type="match status" value="1"/>
</dbReference>
<keyword evidence="4 6" id="KW-1133">Transmembrane helix</keyword>
<evidence type="ECO:0000259" key="7">
    <source>
        <dbReference type="Pfam" id="PF04024"/>
    </source>
</evidence>
<dbReference type="AlphaFoldDB" id="A0A2C6MH09"/>
<organism evidence="8 9">
    <name type="scientific">Desulforamulus profundi</name>
    <dbReference type="NCBI Taxonomy" id="1383067"/>
    <lineage>
        <taxon>Bacteria</taxon>
        <taxon>Bacillati</taxon>
        <taxon>Bacillota</taxon>
        <taxon>Clostridia</taxon>
        <taxon>Eubacteriales</taxon>
        <taxon>Peptococcaceae</taxon>
        <taxon>Desulforamulus</taxon>
    </lineage>
</organism>
<dbReference type="OrthoDB" id="9815286at2"/>
<keyword evidence="2" id="KW-1003">Cell membrane</keyword>
<accession>A0A2C6MH09</accession>
<keyword evidence="5 6" id="KW-0472">Membrane</keyword>
<proteinExistence type="predicted"/>
<dbReference type="EMBL" id="AWQQ01000017">
    <property type="protein sequence ID" value="PHJ39538.1"/>
    <property type="molecule type" value="Genomic_DNA"/>
</dbReference>